<keyword evidence="11" id="KW-1185">Reference proteome</keyword>
<evidence type="ECO:0000313" key="10">
    <source>
        <dbReference type="EMBL" id="GIY54042.1"/>
    </source>
</evidence>
<keyword evidence="6" id="KW-0175">Coiled coil</keyword>
<evidence type="ECO:0000256" key="4">
    <source>
        <dbReference type="ARBA" id="ARBA00023163"/>
    </source>
</evidence>
<evidence type="ECO:0000256" key="3">
    <source>
        <dbReference type="ARBA" id="ARBA00023125"/>
    </source>
</evidence>
<feature type="domain" description="Myb-like" evidence="8">
    <location>
        <begin position="426"/>
        <end position="477"/>
    </location>
</feature>
<dbReference type="CDD" id="cd00167">
    <property type="entry name" value="SANT"/>
    <property type="match status" value="3"/>
</dbReference>
<dbReference type="PROSITE" id="PS50090">
    <property type="entry name" value="MYB_LIKE"/>
    <property type="match status" value="4"/>
</dbReference>
<dbReference type="InterPro" id="IPR051575">
    <property type="entry name" value="Myb-like_DNA-bd"/>
</dbReference>
<feature type="domain" description="Myb-like" evidence="8">
    <location>
        <begin position="375"/>
        <end position="425"/>
    </location>
</feature>
<dbReference type="AlphaFoldDB" id="A0AAV4U877"/>
<dbReference type="InterPro" id="IPR001005">
    <property type="entry name" value="SANT/Myb"/>
</dbReference>
<dbReference type="GO" id="GO:0042795">
    <property type="term" value="P:snRNA transcription by RNA polymerase II"/>
    <property type="evidence" value="ECO:0007669"/>
    <property type="project" value="TreeGrafter"/>
</dbReference>
<protein>
    <submittedName>
        <fullName evidence="10">snRNA-activating protein complex subunit 4</fullName>
    </submittedName>
</protein>
<keyword evidence="4" id="KW-0804">Transcription</keyword>
<dbReference type="PROSITE" id="PS51294">
    <property type="entry name" value="HTH_MYB"/>
    <property type="match status" value="4"/>
</dbReference>
<evidence type="ECO:0000313" key="11">
    <source>
        <dbReference type="Proteomes" id="UP001054837"/>
    </source>
</evidence>
<dbReference type="EMBL" id="BPLQ01010857">
    <property type="protein sequence ID" value="GIY54042.1"/>
    <property type="molecule type" value="Genomic_DNA"/>
</dbReference>
<keyword evidence="5" id="KW-0539">Nucleus</keyword>
<feature type="coiled-coil region" evidence="6">
    <location>
        <begin position="192"/>
        <end position="226"/>
    </location>
</feature>
<keyword evidence="2" id="KW-0805">Transcription regulation</keyword>
<proteinExistence type="predicted"/>
<dbReference type="PANTHER" id="PTHR46621:SF1">
    <property type="entry name" value="SNRNA-ACTIVATING PROTEIN COMPLEX SUBUNIT 4"/>
    <property type="match status" value="1"/>
</dbReference>
<dbReference type="GO" id="GO:0042796">
    <property type="term" value="P:snRNA transcription by RNA polymerase III"/>
    <property type="evidence" value="ECO:0007669"/>
    <property type="project" value="TreeGrafter"/>
</dbReference>
<reference evidence="10 11" key="1">
    <citation type="submission" date="2021-06" db="EMBL/GenBank/DDBJ databases">
        <title>Caerostris darwini draft genome.</title>
        <authorList>
            <person name="Kono N."/>
            <person name="Arakawa K."/>
        </authorList>
    </citation>
    <scope>NUCLEOTIDE SEQUENCE [LARGE SCALE GENOMIC DNA]</scope>
</reference>
<dbReference type="InterPro" id="IPR009057">
    <property type="entry name" value="Homeodomain-like_sf"/>
</dbReference>
<dbReference type="Pfam" id="PF13921">
    <property type="entry name" value="Myb_DNA-bind_6"/>
    <property type="match status" value="2"/>
</dbReference>
<dbReference type="SUPFAM" id="SSF46689">
    <property type="entry name" value="Homeodomain-like"/>
    <property type="match status" value="3"/>
</dbReference>
<dbReference type="GO" id="GO:0005634">
    <property type="term" value="C:nucleus"/>
    <property type="evidence" value="ECO:0007669"/>
    <property type="project" value="UniProtKB-SubCell"/>
</dbReference>
<feature type="domain" description="Myb-like" evidence="8">
    <location>
        <begin position="320"/>
        <end position="374"/>
    </location>
</feature>
<feature type="domain" description="HTH myb-type" evidence="9">
    <location>
        <begin position="324"/>
        <end position="378"/>
    </location>
</feature>
<feature type="domain" description="HTH myb-type" evidence="9">
    <location>
        <begin position="426"/>
        <end position="481"/>
    </location>
</feature>
<accession>A0AAV4U877</accession>
<feature type="coiled-coil region" evidence="6">
    <location>
        <begin position="61"/>
        <end position="104"/>
    </location>
</feature>
<dbReference type="GO" id="GO:0019185">
    <property type="term" value="C:snRNA-activating protein complex"/>
    <property type="evidence" value="ECO:0007669"/>
    <property type="project" value="TreeGrafter"/>
</dbReference>
<evidence type="ECO:0000256" key="5">
    <source>
        <dbReference type="ARBA" id="ARBA00023242"/>
    </source>
</evidence>
<organism evidence="10 11">
    <name type="scientific">Caerostris darwini</name>
    <dbReference type="NCBI Taxonomy" id="1538125"/>
    <lineage>
        <taxon>Eukaryota</taxon>
        <taxon>Metazoa</taxon>
        <taxon>Ecdysozoa</taxon>
        <taxon>Arthropoda</taxon>
        <taxon>Chelicerata</taxon>
        <taxon>Arachnida</taxon>
        <taxon>Araneae</taxon>
        <taxon>Araneomorphae</taxon>
        <taxon>Entelegynae</taxon>
        <taxon>Araneoidea</taxon>
        <taxon>Araneidae</taxon>
        <taxon>Caerostris</taxon>
    </lineage>
</organism>
<sequence>MMNQELSLEDCDELLKFPFHQYADEIKQEIDCDLPVLGDAGKLVINEGFQVEKHDSEKVLIARAKSANKDYKTKLQQLFRKLEILEEQNIIKQIKLRRAQIEEEKFKDVSDKKRICKPISLFAAPYFRDNRGMGAPDNEDTIIKRKHHDVNAYLQPPKGWLQSEKEKLVEGVMANALSYVVKPYKIKRDHLRDKLKNDKSIEESEMHQIRKQIKKIQKEISKQSQRSPLDIYQEAEDHIDWLEVSATHMEGSKSDLECEIMWKNCMSISVNKKKPTPEEDARLVELVQEHNGENWDLIAEELQTGRTAIQCFERYQRHLNPHLRKKYWTPEEDEELIKVVESFRVGNFIPWNQVSCLIEGRERHQIVNRYQRTANKKLNRGPWSQEEDAMLLVCERKFGQKWSKMIEFFPERNAYLCRERFVNMIDPSINHSLWSKAEDLKMIDLIKKYGFGKWAKIAREMPGRTDNMCLTRGRTLRSKLLDKFKFEEDLKGKLEDSEDFLENLKTVAGTAISFRKNFKKKSRHISAFETLKSALMNVAPIVAEDLDVKTMNTPTLSLNTLRSLHKELCKDAGSTEKYHWEPRYMSYDGVTRRNFKQTKWVDFHERDEEETENQVQEDEEDEIDNPEVEEVKMDYDERLWYEKVVRAQIENEEKLLQMPAYTRRINLNKRESMEFNIYDNYLQQIMKCSEINEEVTNCTYRGVDYNVSVTDHIHNFIQPLIKEGPALPANWTTVRALDIMEGIRDRLRNVAGFSDHSITCVRYVSGLSSDLPKCVRCCSDATSNTAEEKYDVTLNVMKSNLIVPDEDTRKFAMVEAGLSSVQEMECCCNELIASKEAADLLLYRFTSLFMWPYMLRSAGLLREQDKLCFKTMPNLRPNIPKYQPSKNTKGCSPQKRKRGQTDTNAAKKRIVAEMNKSPVRNPSIRRPSLNSPTSQPLRRSRRQCVLKRQQFAY</sequence>
<gene>
    <name evidence="10" type="primary">SNAPC4</name>
    <name evidence="10" type="ORF">CDAR_67511</name>
</gene>
<feature type="domain" description="HTH myb-type" evidence="9">
    <location>
        <begin position="379"/>
        <end position="420"/>
    </location>
</feature>
<feature type="domain" description="Myb-like" evidence="8">
    <location>
        <begin position="267"/>
        <end position="319"/>
    </location>
</feature>
<comment type="subcellular location">
    <subcellularLocation>
        <location evidence="1">Nucleus</location>
    </subcellularLocation>
</comment>
<comment type="caution">
    <text evidence="10">The sequence shown here is derived from an EMBL/GenBank/DDBJ whole genome shotgun (WGS) entry which is preliminary data.</text>
</comment>
<feature type="domain" description="HTH myb-type" evidence="9">
    <location>
        <begin position="276"/>
        <end position="323"/>
    </location>
</feature>
<evidence type="ECO:0000259" key="8">
    <source>
        <dbReference type="PROSITE" id="PS50090"/>
    </source>
</evidence>
<evidence type="ECO:0000256" key="1">
    <source>
        <dbReference type="ARBA" id="ARBA00004123"/>
    </source>
</evidence>
<dbReference type="PANTHER" id="PTHR46621">
    <property type="entry name" value="SNRNA-ACTIVATING PROTEIN COMPLEX SUBUNIT 4"/>
    <property type="match status" value="1"/>
</dbReference>
<evidence type="ECO:0000256" key="7">
    <source>
        <dbReference type="SAM" id="MobiDB-lite"/>
    </source>
</evidence>
<evidence type="ECO:0000259" key="9">
    <source>
        <dbReference type="PROSITE" id="PS51294"/>
    </source>
</evidence>
<feature type="compositionally biased region" description="Polar residues" evidence="7">
    <location>
        <begin position="928"/>
        <end position="937"/>
    </location>
</feature>
<evidence type="ECO:0000256" key="2">
    <source>
        <dbReference type="ARBA" id="ARBA00023015"/>
    </source>
</evidence>
<name>A0AAV4U877_9ARAC</name>
<dbReference type="GO" id="GO:0000978">
    <property type="term" value="F:RNA polymerase II cis-regulatory region sequence-specific DNA binding"/>
    <property type="evidence" value="ECO:0007669"/>
    <property type="project" value="TreeGrafter"/>
</dbReference>
<keyword evidence="3" id="KW-0238">DNA-binding</keyword>
<dbReference type="InterPro" id="IPR017930">
    <property type="entry name" value="Myb_dom"/>
</dbReference>
<feature type="region of interest" description="Disordered" evidence="7">
    <location>
        <begin position="878"/>
        <end position="941"/>
    </location>
</feature>
<dbReference type="SMART" id="SM00717">
    <property type="entry name" value="SANT"/>
    <property type="match status" value="5"/>
</dbReference>
<dbReference type="GO" id="GO:0001006">
    <property type="term" value="F:RNA polymerase III type 3 promoter sequence-specific DNA binding"/>
    <property type="evidence" value="ECO:0007669"/>
    <property type="project" value="TreeGrafter"/>
</dbReference>
<dbReference type="Proteomes" id="UP001054837">
    <property type="component" value="Unassembled WGS sequence"/>
</dbReference>
<dbReference type="Gene3D" id="1.10.10.60">
    <property type="entry name" value="Homeodomain-like"/>
    <property type="match status" value="4"/>
</dbReference>
<dbReference type="Pfam" id="PF00249">
    <property type="entry name" value="Myb_DNA-binding"/>
    <property type="match status" value="1"/>
</dbReference>
<evidence type="ECO:0000256" key="6">
    <source>
        <dbReference type="SAM" id="Coils"/>
    </source>
</evidence>